<accession>A0AAD9ZRD2</accession>
<keyword evidence="2" id="KW-1185">Reference proteome</keyword>
<evidence type="ECO:0000313" key="2">
    <source>
        <dbReference type="Proteomes" id="UP001281410"/>
    </source>
</evidence>
<protein>
    <submittedName>
        <fullName evidence="1">Uncharacterized protein</fullName>
    </submittedName>
</protein>
<dbReference type="AlphaFoldDB" id="A0AAD9ZRD2"/>
<evidence type="ECO:0000313" key="1">
    <source>
        <dbReference type="EMBL" id="KAK3189014.1"/>
    </source>
</evidence>
<dbReference type="Proteomes" id="UP001281410">
    <property type="component" value="Unassembled WGS sequence"/>
</dbReference>
<reference evidence="1" key="1">
    <citation type="journal article" date="2023" name="Plant J.">
        <title>Genome sequences and population genomics provide insights into the demographic history, inbreeding, and mutation load of two 'living fossil' tree species of Dipteronia.</title>
        <authorList>
            <person name="Feng Y."/>
            <person name="Comes H.P."/>
            <person name="Chen J."/>
            <person name="Zhu S."/>
            <person name="Lu R."/>
            <person name="Zhang X."/>
            <person name="Li P."/>
            <person name="Qiu J."/>
            <person name="Olsen K.M."/>
            <person name="Qiu Y."/>
        </authorList>
    </citation>
    <scope>NUCLEOTIDE SEQUENCE</scope>
    <source>
        <strain evidence="1">NBL</strain>
    </source>
</reference>
<gene>
    <name evidence="1" type="ORF">Dsin_028575</name>
</gene>
<dbReference type="EMBL" id="JANJYJ010000009">
    <property type="protein sequence ID" value="KAK3189014.1"/>
    <property type="molecule type" value="Genomic_DNA"/>
</dbReference>
<name>A0AAD9ZRD2_9ROSI</name>
<proteinExistence type="predicted"/>
<comment type="caution">
    <text evidence="1">The sequence shown here is derived from an EMBL/GenBank/DDBJ whole genome shotgun (WGS) entry which is preliminary data.</text>
</comment>
<sequence>MRRSRKGPLGILAGDNPGNVLTDEMDNIRTINEIPDNIILCAAKEHERANWDIPGCTCFYEYHFHKGFRAQRLLVYYDIAYGQLMPNSWRILISLIVLHEKFNLQFGLGSLLHSYYLKQQVHEKCRFSLILRSNATQLIADLTTNDRRWKYTFFFAKGPLIDGPFGNEKYVYPRV</sequence>
<organism evidence="1 2">
    <name type="scientific">Dipteronia sinensis</name>
    <dbReference type="NCBI Taxonomy" id="43782"/>
    <lineage>
        <taxon>Eukaryota</taxon>
        <taxon>Viridiplantae</taxon>
        <taxon>Streptophyta</taxon>
        <taxon>Embryophyta</taxon>
        <taxon>Tracheophyta</taxon>
        <taxon>Spermatophyta</taxon>
        <taxon>Magnoliopsida</taxon>
        <taxon>eudicotyledons</taxon>
        <taxon>Gunneridae</taxon>
        <taxon>Pentapetalae</taxon>
        <taxon>rosids</taxon>
        <taxon>malvids</taxon>
        <taxon>Sapindales</taxon>
        <taxon>Sapindaceae</taxon>
        <taxon>Hippocastanoideae</taxon>
        <taxon>Acereae</taxon>
        <taxon>Dipteronia</taxon>
    </lineage>
</organism>